<reference evidence="1 2" key="1">
    <citation type="journal article" date="1992" name="Int. J. Syst. Bacteriol.">
        <title>Sphingobacterium antarcticus sp. nov. a Psychrotrophic Bacterium from the Soils of Schirmacher Oasis, Antarctica.</title>
        <authorList>
            <person name="Shivaji S."/>
            <person name="Ray M.K."/>
            <person name="Rao N.S."/>
            <person name="Saiserr L."/>
            <person name="Jagannadham M.V."/>
            <person name="Kumar G.S."/>
            <person name="Reddy G."/>
            <person name="Bhargava P.M."/>
        </authorList>
    </citation>
    <scope>NUCLEOTIDE SEQUENCE [LARGE SCALE GENOMIC DNA]</scope>
    <source>
        <strain evidence="1 2">4BY</strain>
    </source>
</reference>
<dbReference type="PROSITE" id="PS51257">
    <property type="entry name" value="PROKAR_LIPOPROTEIN"/>
    <property type="match status" value="1"/>
</dbReference>
<dbReference type="RefSeq" id="WP_037438378.1">
    <property type="nucleotide sequence ID" value="NZ_JNFF01000019.1"/>
</dbReference>
<comment type="caution">
    <text evidence="1">The sequence shown here is derived from an EMBL/GenBank/DDBJ whole genome shotgun (WGS) entry which is preliminary data.</text>
</comment>
<keyword evidence="2" id="KW-1185">Reference proteome</keyword>
<dbReference type="eggNOG" id="COG4430">
    <property type="taxonomic scope" value="Bacteria"/>
</dbReference>
<organism evidence="1 2">
    <name type="scientific">Pedobacter antarcticus 4BY</name>
    <dbReference type="NCBI Taxonomy" id="1358423"/>
    <lineage>
        <taxon>Bacteria</taxon>
        <taxon>Pseudomonadati</taxon>
        <taxon>Bacteroidota</taxon>
        <taxon>Sphingobacteriia</taxon>
        <taxon>Sphingobacteriales</taxon>
        <taxon>Sphingobacteriaceae</taxon>
        <taxon>Pedobacter</taxon>
    </lineage>
</organism>
<dbReference type="OrthoDB" id="680797at2"/>
<name>A0A081PKU3_9SPHI</name>
<sequence>MIKFNAIIARFEQKGEKTGWTYVTVPAAVACLIKPGVKKSFRVRGLLDQHKISGLALLPMGEGDFILTLKSSLKKVLEKKEGDPLYLELEEDIDFEILMPPDLELCLSEEQKLMDSFLIQPKSHQNYFINWLNAAKTEPTRVKRLTLIVMAMEKRLNYGEMIRAASAQERL</sequence>
<gene>
    <name evidence="1" type="ORF">N180_03465</name>
</gene>
<dbReference type="InterPro" id="IPR015018">
    <property type="entry name" value="DUF1905"/>
</dbReference>
<protein>
    <recommendedName>
        <fullName evidence="3">DUF1905 domain-containing protein</fullName>
    </recommendedName>
</protein>
<dbReference type="AlphaFoldDB" id="A0A081PKU3"/>
<dbReference type="InterPro" id="IPR037079">
    <property type="entry name" value="AF2212/PG0164-like_sf"/>
</dbReference>
<accession>A0A081PKU3</accession>
<evidence type="ECO:0008006" key="3">
    <source>
        <dbReference type="Google" id="ProtNLM"/>
    </source>
</evidence>
<proteinExistence type="predicted"/>
<dbReference type="Gene3D" id="2.40.30.100">
    <property type="entry name" value="AF2212/PG0164-like"/>
    <property type="match status" value="1"/>
</dbReference>
<evidence type="ECO:0000313" key="2">
    <source>
        <dbReference type="Proteomes" id="UP000028007"/>
    </source>
</evidence>
<dbReference type="Pfam" id="PF13376">
    <property type="entry name" value="OmdA"/>
    <property type="match status" value="1"/>
</dbReference>
<dbReference type="SUPFAM" id="SSF141694">
    <property type="entry name" value="AF2212/PG0164-like"/>
    <property type="match status" value="1"/>
</dbReference>
<dbReference type="EMBL" id="JNFF01000019">
    <property type="protein sequence ID" value="KEQ31316.1"/>
    <property type="molecule type" value="Genomic_DNA"/>
</dbReference>
<dbReference type="Pfam" id="PF08922">
    <property type="entry name" value="DUF1905"/>
    <property type="match status" value="1"/>
</dbReference>
<dbReference type="Proteomes" id="UP000028007">
    <property type="component" value="Unassembled WGS sequence"/>
</dbReference>
<evidence type="ECO:0000313" key="1">
    <source>
        <dbReference type="EMBL" id="KEQ31316.1"/>
    </source>
</evidence>